<evidence type="ECO:0000256" key="4">
    <source>
        <dbReference type="ARBA" id="ARBA00022722"/>
    </source>
</evidence>
<dbReference type="PANTHER" id="PTHR22930">
    <property type="match status" value="1"/>
</dbReference>
<dbReference type="RefSeq" id="XP_071911908.1">
    <property type="nucleotide sequence ID" value="XM_072055807.1"/>
</dbReference>
<keyword evidence="6" id="KW-0378">Hydrolase</keyword>
<proteinExistence type="inferred from homology"/>
<evidence type="ECO:0000256" key="6">
    <source>
        <dbReference type="ARBA" id="ARBA00022801"/>
    </source>
</evidence>
<evidence type="ECO:0000313" key="11">
    <source>
        <dbReference type="RefSeq" id="XP_071911909.1"/>
    </source>
</evidence>
<comment type="cofactor">
    <cofactor evidence="1">
        <name>a divalent metal cation</name>
        <dbReference type="ChEBI" id="CHEBI:60240"/>
    </cofactor>
</comment>
<feature type="domain" description="DDE Tnp4" evidence="8">
    <location>
        <begin position="44"/>
        <end position="125"/>
    </location>
</feature>
<sequence length="125" mass="14033">MEALQPIVQLGPIVIRPRNEIVMHPKIYNNSSFYPWFKDCVGAIDGILISASAPLKRQHAFRSRKGEISQNVLVACDHDMRFTDIYTGIEGSTHDARVFQHAVPSPDSLFPMPPAGKYYLVDSAY</sequence>
<keyword evidence="4" id="KW-0540">Nuclease</keyword>
<keyword evidence="5" id="KW-0479">Metal-binding</keyword>
<organism evidence="9 10">
    <name type="scientific">Coffea arabica</name>
    <name type="common">Arabian coffee</name>
    <dbReference type="NCBI Taxonomy" id="13443"/>
    <lineage>
        <taxon>Eukaryota</taxon>
        <taxon>Viridiplantae</taxon>
        <taxon>Streptophyta</taxon>
        <taxon>Embryophyta</taxon>
        <taxon>Tracheophyta</taxon>
        <taxon>Spermatophyta</taxon>
        <taxon>Magnoliopsida</taxon>
        <taxon>eudicotyledons</taxon>
        <taxon>Gunneridae</taxon>
        <taxon>Pentapetalae</taxon>
        <taxon>asterids</taxon>
        <taxon>lamiids</taxon>
        <taxon>Gentianales</taxon>
        <taxon>Rubiaceae</taxon>
        <taxon>Ixoroideae</taxon>
        <taxon>Gardenieae complex</taxon>
        <taxon>Bertiereae - Coffeeae clade</taxon>
        <taxon>Coffeeae</taxon>
        <taxon>Coffea</taxon>
    </lineage>
</organism>
<evidence type="ECO:0000256" key="1">
    <source>
        <dbReference type="ARBA" id="ARBA00001968"/>
    </source>
</evidence>
<dbReference type="PANTHER" id="PTHR22930:SF251">
    <property type="entry name" value="DDE TNP4 DOMAIN-CONTAINING PROTEIN"/>
    <property type="match status" value="1"/>
</dbReference>
<evidence type="ECO:0000256" key="5">
    <source>
        <dbReference type="ARBA" id="ARBA00022723"/>
    </source>
</evidence>
<dbReference type="GeneID" id="113692343"/>
<dbReference type="Proteomes" id="UP001652660">
    <property type="component" value="Chromosome 6e"/>
</dbReference>
<evidence type="ECO:0000256" key="7">
    <source>
        <dbReference type="ARBA" id="ARBA00023242"/>
    </source>
</evidence>
<accession>A0ABM4UX94</accession>
<dbReference type="InterPro" id="IPR027806">
    <property type="entry name" value="HARBI1_dom"/>
</dbReference>
<evidence type="ECO:0000313" key="10">
    <source>
        <dbReference type="RefSeq" id="XP_071911908.1"/>
    </source>
</evidence>
<dbReference type="InterPro" id="IPR045249">
    <property type="entry name" value="HARBI1-like"/>
</dbReference>
<comment type="subcellular location">
    <subcellularLocation>
        <location evidence="2">Nucleus</location>
    </subcellularLocation>
</comment>
<comment type="similarity">
    <text evidence="3">Belongs to the HARBI1 family.</text>
</comment>
<keyword evidence="9" id="KW-1185">Reference proteome</keyword>
<gene>
    <name evidence="10 11" type="primary">LOC113692343</name>
</gene>
<evidence type="ECO:0000256" key="3">
    <source>
        <dbReference type="ARBA" id="ARBA00006958"/>
    </source>
</evidence>
<dbReference type="Pfam" id="PF13359">
    <property type="entry name" value="DDE_Tnp_4"/>
    <property type="match status" value="1"/>
</dbReference>
<evidence type="ECO:0000313" key="9">
    <source>
        <dbReference type="Proteomes" id="UP001652660"/>
    </source>
</evidence>
<keyword evidence="7" id="KW-0539">Nucleus</keyword>
<evidence type="ECO:0000256" key="2">
    <source>
        <dbReference type="ARBA" id="ARBA00004123"/>
    </source>
</evidence>
<dbReference type="RefSeq" id="XP_071911909.1">
    <property type="nucleotide sequence ID" value="XM_072055808.1"/>
</dbReference>
<name>A0ABM4UX94_COFAR</name>
<evidence type="ECO:0000259" key="8">
    <source>
        <dbReference type="Pfam" id="PF13359"/>
    </source>
</evidence>
<protein>
    <recommendedName>
        <fullName evidence="8">DDE Tnp4 domain-containing protein</fullName>
    </recommendedName>
</protein>
<reference evidence="10 11" key="1">
    <citation type="submission" date="2025-05" db="UniProtKB">
        <authorList>
            <consortium name="RefSeq"/>
        </authorList>
    </citation>
    <scope>IDENTIFICATION</scope>
    <source>
        <tissue evidence="10 11">Leaves</tissue>
    </source>
</reference>